<evidence type="ECO:0000313" key="1">
    <source>
        <dbReference type="EMBL" id="KAF5831760.1"/>
    </source>
</evidence>
<reference evidence="1" key="1">
    <citation type="submission" date="2017-08" db="EMBL/GenBank/DDBJ databases">
        <authorList>
            <person name="Polle J.E."/>
            <person name="Barry K."/>
            <person name="Cushman J."/>
            <person name="Schmutz J."/>
            <person name="Tran D."/>
            <person name="Hathwaick L.T."/>
            <person name="Yim W.C."/>
            <person name="Jenkins J."/>
            <person name="Mckie-Krisberg Z.M."/>
            <person name="Prochnik S."/>
            <person name="Lindquist E."/>
            <person name="Dockter R.B."/>
            <person name="Adam C."/>
            <person name="Molina H."/>
            <person name="Bunkerborg J."/>
            <person name="Jin E."/>
            <person name="Buchheim M."/>
            <person name="Magnuson J."/>
        </authorList>
    </citation>
    <scope>NUCLEOTIDE SEQUENCE</scope>
    <source>
        <strain evidence="1">CCAP 19/18</strain>
    </source>
</reference>
<protein>
    <recommendedName>
        <fullName evidence="3">Encoded protein</fullName>
    </recommendedName>
</protein>
<accession>A0ABQ7GAY0</accession>
<comment type="caution">
    <text evidence="1">The sequence shown here is derived from an EMBL/GenBank/DDBJ whole genome shotgun (WGS) entry which is preliminary data.</text>
</comment>
<sequence length="50" mass="5905">MPLRGTPKRNIRHLEGWNTVVDVEGLKKLCKWEEVGRIRGPRLLLILNWI</sequence>
<gene>
    <name evidence="1" type="ORF">DUNSADRAFT_12628</name>
</gene>
<evidence type="ECO:0008006" key="3">
    <source>
        <dbReference type="Google" id="ProtNLM"/>
    </source>
</evidence>
<dbReference type="Proteomes" id="UP000815325">
    <property type="component" value="Unassembled WGS sequence"/>
</dbReference>
<name>A0ABQ7GAY0_DUNSA</name>
<organism evidence="1 2">
    <name type="scientific">Dunaliella salina</name>
    <name type="common">Green alga</name>
    <name type="synonym">Protococcus salinus</name>
    <dbReference type="NCBI Taxonomy" id="3046"/>
    <lineage>
        <taxon>Eukaryota</taxon>
        <taxon>Viridiplantae</taxon>
        <taxon>Chlorophyta</taxon>
        <taxon>core chlorophytes</taxon>
        <taxon>Chlorophyceae</taxon>
        <taxon>CS clade</taxon>
        <taxon>Chlamydomonadales</taxon>
        <taxon>Dunaliellaceae</taxon>
        <taxon>Dunaliella</taxon>
    </lineage>
</organism>
<dbReference type="EMBL" id="MU069924">
    <property type="protein sequence ID" value="KAF5831760.1"/>
    <property type="molecule type" value="Genomic_DNA"/>
</dbReference>
<keyword evidence="2" id="KW-1185">Reference proteome</keyword>
<proteinExistence type="predicted"/>
<evidence type="ECO:0000313" key="2">
    <source>
        <dbReference type="Proteomes" id="UP000815325"/>
    </source>
</evidence>